<feature type="compositionally biased region" description="Pro residues" evidence="1">
    <location>
        <begin position="334"/>
        <end position="344"/>
    </location>
</feature>
<protein>
    <submittedName>
        <fullName evidence="3">Uncharacterized protein</fullName>
    </submittedName>
</protein>
<feature type="compositionally biased region" description="Basic and acidic residues" evidence="1">
    <location>
        <begin position="40"/>
        <end position="51"/>
    </location>
</feature>
<name>A0A3L8DQU9_OOCBI</name>
<feature type="compositionally biased region" description="Polar residues" evidence="1">
    <location>
        <begin position="56"/>
        <end position="74"/>
    </location>
</feature>
<feature type="chain" id="PRO_5018060359" evidence="2">
    <location>
        <begin position="27"/>
        <end position="1091"/>
    </location>
</feature>
<evidence type="ECO:0000313" key="3">
    <source>
        <dbReference type="EMBL" id="RLU22259.1"/>
    </source>
</evidence>
<dbReference type="AlphaFoldDB" id="A0A3L8DQU9"/>
<feature type="compositionally biased region" description="Basic and acidic residues" evidence="1">
    <location>
        <begin position="313"/>
        <end position="333"/>
    </location>
</feature>
<feature type="compositionally biased region" description="Low complexity" evidence="1">
    <location>
        <begin position="439"/>
        <end position="459"/>
    </location>
</feature>
<evidence type="ECO:0000256" key="2">
    <source>
        <dbReference type="SAM" id="SignalP"/>
    </source>
</evidence>
<gene>
    <name evidence="3" type="ORF">DMN91_004537</name>
</gene>
<feature type="region of interest" description="Disordered" evidence="1">
    <location>
        <begin position="1069"/>
        <end position="1091"/>
    </location>
</feature>
<dbReference type="Proteomes" id="UP000279307">
    <property type="component" value="Chromosome 5"/>
</dbReference>
<feature type="compositionally biased region" description="Polar residues" evidence="1">
    <location>
        <begin position="596"/>
        <end position="625"/>
    </location>
</feature>
<feature type="region of interest" description="Disordered" evidence="1">
    <location>
        <begin position="406"/>
        <end position="459"/>
    </location>
</feature>
<feature type="region of interest" description="Disordered" evidence="1">
    <location>
        <begin position="588"/>
        <end position="628"/>
    </location>
</feature>
<keyword evidence="2" id="KW-0732">Signal</keyword>
<feature type="region of interest" description="Disordered" evidence="1">
    <location>
        <begin position="201"/>
        <end position="224"/>
    </location>
</feature>
<feature type="compositionally biased region" description="Basic residues" evidence="1">
    <location>
        <begin position="1079"/>
        <end position="1091"/>
    </location>
</feature>
<accession>A0A3L8DQU9</accession>
<dbReference type="OrthoDB" id="6363232at2759"/>
<feature type="compositionally biased region" description="Basic and acidic residues" evidence="1">
    <location>
        <begin position="201"/>
        <end position="213"/>
    </location>
</feature>
<feature type="region of interest" description="Disordered" evidence="1">
    <location>
        <begin position="750"/>
        <end position="771"/>
    </location>
</feature>
<feature type="region of interest" description="Disordered" evidence="1">
    <location>
        <begin position="303"/>
        <end position="376"/>
    </location>
</feature>
<sequence>MSLYHGAKWKMTHLALLLRRLPLALAVIAICTTIAGSSSSRERRHVEESSHRSGKQYASESWGSGKLSTTNNEITAEPGRKVSHRLVGGHLRLDTKPQDDGDSLWDDGILMSAAGDGKEGKSTRGGGDDEDEKKTLSQQVKEGKYGLIQNEIYGDRPKRPGIISYAGNPEVPKDTIDNLGGLDEDEIWLAENHVLVLRGGKFPEHGSEQDGQRPSDNARWPPIDDYKAPRRQVKIPARPKIPPPFPVQLMEDGPIQIIGPNGTTEDIGNGTLDYSTDPFYTKGLLPGEGPFFPIAPNGTILTPDYGVPPRNFTIEEKSRGNNEHKGLRPEFRPPEGPPDGPPPFYHSIPPGAVFVPPPPPPSNLSDYDEEDQSIYYPPPYSFHYPRDNTTAVPPGPLVPGIILPPPPDFFSSLDEKKTTKKYTKRPTTTTPRPRPTYLPPRKLTTKQYKNPSDTPIPTIKTISTSISMKVSFGRTTKNATDSFTSKEKTPTVEVTTVTSKKPHTLENTEIYTISPVIGNQVSEATTQHKDWSTLVTNKVPVLAYYPSTTPSSLERPVEVTPASIKSIITTSQPGDGRSGNHASYYFYEESSDENSGRTADPSTVYHETTTKSPYYNVETSRSQQTSEKKKHYYNVETVAPVKTSSDYKMKLIDNIVKNSHTFHYTDDAGVTPSKHTDSTLQDQNQPMLADEAPVYYQPARPNHSLYYTTPKPQTYYRQNTKPKPIYQYSFQVADYSKRGGGRGTSYHEEQLQLRQQQQDVSYGESYQDVQSGTLGTRQYAYEDISSPRGHQQPPPLKRIPYSKAQHRPLVYPTSATTRYPIADTTTANPQHAYFTQQDERLLDDVTKEYFTIFGKKLPDTRIPSTTPIYGKSSSTTEKPLNTYVSTNIYKTGQSVTHKAPNVKVRYGDQSQRPYSLKDDTLVNYRRPLPPINPDSEFIEVIEPKPRPHQSPASLSDYELRTENYRLRNPTSRYAVHGTVQPTGHTNNFVPVVGSREELEDVGEPVSLLDDIEVNYREPRPAVNPDAEFIDPVTVQDNHSDNPNAYFAYRLPGDVGHFYFLTPQAVTQRQDDGYIYPKPRGPRLRRRRRGDA</sequence>
<reference evidence="3" key="1">
    <citation type="journal article" date="2018" name="Genome Res.">
        <title>The genomic architecture and molecular evolution of ant odorant receptors.</title>
        <authorList>
            <person name="McKenzie S.K."/>
            <person name="Kronauer D.J.C."/>
        </authorList>
    </citation>
    <scope>NUCLEOTIDE SEQUENCE [LARGE SCALE GENOMIC DNA]</scope>
    <source>
        <strain evidence="3">Clonal line C1</strain>
    </source>
</reference>
<feature type="region of interest" description="Disordered" evidence="1">
    <location>
        <begin position="39"/>
        <end position="138"/>
    </location>
</feature>
<feature type="signal peptide" evidence="2">
    <location>
        <begin position="1"/>
        <end position="26"/>
    </location>
</feature>
<proteinExistence type="predicted"/>
<dbReference type="EMBL" id="QOIP01000005">
    <property type="protein sequence ID" value="RLU22259.1"/>
    <property type="molecule type" value="Genomic_DNA"/>
</dbReference>
<reference evidence="3" key="2">
    <citation type="submission" date="2018-07" db="EMBL/GenBank/DDBJ databases">
        <authorList>
            <person name="Mckenzie S.K."/>
            <person name="Kronauer D.J.C."/>
        </authorList>
    </citation>
    <scope>NUCLEOTIDE SEQUENCE</scope>
    <source>
        <strain evidence="3">Clonal line C1</strain>
    </source>
</reference>
<comment type="caution">
    <text evidence="3">The sequence shown here is derived from an EMBL/GenBank/DDBJ whole genome shotgun (WGS) entry which is preliminary data.</text>
</comment>
<evidence type="ECO:0000256" key="1">
    <source>
        <dbReference type="SAM" id="MobiDB-lite"/>
    </source>
</evidence>
<organism evidence="3">
    <name type="scientific">Ooceraea biroi</name>
    <name type="common">Clonal raider ant</name>
    <name type="synonym">Cerapachys biroi</name>
    <dbReference type="NCBI Taxonomy" id="2015173"/>
    <lineage>
        <taxon>Eukaryota</taxon>
        <taxon>Metazoa</taxon>
        <taxon>Ecdysozoa</taxon>
        <taxon>Arthropoda</taxon>
        <taxon>Hexapoda</taxon>
        <taxon>Insecta</taxon>
        <taxon>Pterygota</taxon>
        <taxon>Neoptera</taxon>
        <taxon>Endopterygota</taxon>
        <taxon>Hymenoptera</taxon>
        <taxon>Apocrita</taxon>
        <taxon>Aculeata</taxon>
        <taxon>Formicoidea</taxon>
        <taxon>Formicidae</taxon>
        <taxon>Dorylinae</taxon>
        <taxon>Ooceraea</taxon>
    </lineage>
</organism>